<evidence type="ECO:0000313" key="1">
    <source>
        <dbReference type="EMBL" id="MCX2979884.1"/>
    </source>
</evidence>
<dbReference type="Gene3D" id="2.60.120.620">
    <property type="entry name" value="q2cbj1_9rhob like domain"/>
    <property type="match status" value="1"/>
</dbReference>
<accession>A0ABT3TC70</accession>
<evidence type="ECO:0000313" key="2">
    <source>
        <dbReference type="Proteomes" id="UP001143362"/>
    </source>
</evidence>
<sequence length="305" mass="34991">MPVSNHKLTTQEMARFVADGYLRFDKLIPSEINQNIIREFSLLESNKILQIVGQPPEAGGLQLPASLTPLSECYPPQSFLGQLLNLPEVLGIVESLVGPNPLFDHDFVHRLQAGSEYKQHLHVDAVVDSADPSFDIQLFYFPQDVAPGAGGTRFVPATHLRRTRAEGVGRYQHLLGEQQFSGEAGTLMVFHHGLWHAGQPNPSDVDRWMYKIRLNPRVSQVRQWNMEDFDDIHNDSSDHTFARMRHDSVAQILRSLQPWQKGHEARYEQMQRALVWRYLSNDPGFDVDYYHTRIEQRVRLIEESS</sequence>
<dbReference type="GO" id="GO:0051213">
    <property type="term" value="F:dioxygenase activity"/>
    <property type="evidence" value="ECO:0007669"/>
    <property type="project" value="UniProtKB-KW"/>
</dbReference>
<dbReference type="Pfam" id="PF05721">
    <property type="entry name" value="PhyH"/>
    <property type="match status" value="1"/>
</dbReference>
<dbReference type="EMBL" id="SHNN01000001">
    <property type="protein sequence ID" value="MCX2979884.1"/>
    <property type="molecule type" value="Genomic_DNA"/>
</dbReference>
<dbReference type="Proteomes" id="UP001143362">
    <property type="component" value="Unassembled WGS sequence"/>
</dbReference>
<comment type="caution">
    <text evidence="1">The sequence shown here is derived from an EMBL/GenBank/DDBJ whole genome shotgun (WGS) entry which is preliminary data.</text>
</comment>
<keyword evidence="1" id="KW-0223">Dioxygenase</keyword>
<protein>
    <submittedName>
        <fullName evidence="1">Phytanoyl-CoA dioxygenase</fullName>
    </submittedName>
</protein>
<gene>
    <name evidence="1" type="ORF">EYC98_03290</name>
</gene>
<dbReference type="PANTHER" id="PTHR20883:SF46">
    <property type="entry name" value="PHYTANOYL-COA HYDROXYLASE"/>
    <property type="match status" value="1"/>
</dbReference>
<proteinExistence type="predicted"/>
<dbReference type="RefSeq" id="WP_279243873.1">
    <property type="nucleotide sequence ID" value="NZ_SHNN01000001.1"/>
</dbReference>
<dbReference type="PANTHER" id="PTHR20883">
    <property type="entry name" value="PHYTANOYL-COA DIOXYGENASE DOMAIN CONTAINING 1"/>
    <property type="match status" value="1"/>
</dbReference>
<organism evidence="1 2">
    <name type="scientific">Candidatus Litorirhabdus singularis</name>
    <dbReference type="NCBI Taxonomy" id="2518993"/>
    <lineage>
        <taxon>Bacteria</taxon>
        <taxon>Pseudomonadati</taxon>
        <taxon>Pseudomonadota</taxon>
        <taxon>Gammaproteobacteria</taxon>
        <taxon>Cellvibrionales</taxon>
        <taxon>Halieaceae</taxon>
        <taxon>Candidatus Litorirhabdus</taxon>
    </lineage>
</organism>
<name>A0ABT3TC70_9GAMM</name>
<keyword evidence="2" id="KW-1185">Reference proteome</keyword>
<dbReference type="SUPFAM" id="SSF51197">
    <property type="entry name" value="Clavaminate synthase-like"/>
    <property type="match status" value="1"/>
</dbReference>
<reference evidence="1" key="1">
    <citation type="submission" date="2019-02" db="EMBL/GenBank/DDBJ databases">
        <authorList>
            <person name="Li S.-H."/>
        </authorList>
    </citation>
    <scope>NUCLEOTIDE SEQUENCE</scope>
    <source>
        <strain evidence="1">IMCC14734</strain>
    </source>
</reference>
<dbReference type="InterPro" id="IPR008775">
    <property type="entry name" value="Phytyl_CoA_dOase-like"/>
</dbReference>
<keyword evidence="1" id="KW-0560">Oxidoreductase</keyword>